<evidence type="ECO:0000313" key="1">
    <source>
        <dbReference type="EMBL" id="BAZ01860.1"/>
    </source>
</evidence>
<dbReference type="Proteomes" id="UP000218785">
    <property type="component" value="Chromosome"/>
</dbReference>
<evidence type="ECO:0008006" key="3">
    <source>
        <dbReference type="Google" id="ProtNLM"/>
    </source>
</evidence>
<dbReference type="SUPFAM" id="SSF53335">
    <property type="entry name" value="S-adenosyl-L-methionine-dependent methyltransferases"/>
    <property type="match status" value="1"/>
</dbReference>
<dbReference type="RefSeq" id="WP_096581686.1">
    <property type="nucleotide sequence ID" value="NZ_CAWNJS010000001.1"/>
</dbReference>
<dbReference type="CDD" id="cd02440">
    <property type="entry name" value="AdoMet_MTases"/>
    <property type="match status" value="1"/>
</dbReference>
<dbReference type="KEGG" id="ttq:NIES37_58670"/>
<gene>
    <name evidence="1" type="ORF">NIES37_58670</name>
</gene>
<name>A0A1Z4N820_9CYAN</name>
<dbReference type="InterPro" id="IPR029063">
    <property type="entry name" value="SAM-dependent_MTases_sf"/>
</dbReference>
<reference evidence="1 2" key="1">
    <citation type="submission" date="2017-06" db="EMBL/GenBank/DDBJ databases">
        <title>Genome sequencing of cyanobaciteial culture collection at National Institute for Environmental Studies (NIES).</title>
        <authorList>
            <person name="Hirose Y."/>
            <person name="Shimura Y."/>
            <person name="Fujisawa T."/>
            <person name="Nakamura Y."/>
            <person name="Kawachi M."/>
        </authorList>
    </citation>
    <scope>NUCLEOTIDE SEQUENCE [LARGE SCALE GENOMIC DNA]</scope>
    <source>
        <strain evidence="1 2">NIES-37</strain>
    </source>
</reference>
<organism evidence="1 2">
    <name type="scientific">Tolypothrix tenuis PCC 7101</name>
    <dbReference type="NCBI Taxonomy" id="231146"/>
    <lineage>
        <taxon>Bacteria</taxon>
        <taxon>Bacillati</taxon>
        <taxon>Cyanobacteriota</taxon>
        <taxon>Cyanophyceae</taxon>
        <taxon>Nostocales</taxon>
        <taxon>Tolypothrichaceae</taxon>
        <taxon>Tolypothrix</taxon>
    </lineage>
</organism>
<accession>A0A1Z4N820</accession>
<dbReference type="PANTHER" id="PTHR43861">
    <property type="entry name" value="TRANS-ACONITATE 2-METHYLTRANSFERASE-RELATED"/>
    <property type="match status" value="1"/>
</dbReference>
<sequence>MNSKSINLASSLVSVQCPVCGTLCSEPPLYRYTASEAATYFCPITRSSDRHNRLKASISNLWQGEECIILQCRECKFAFGYPFVGGDEEFYSVLHEQKGYPTWRWDYDIAIQEALIPIGKGRILEIGAGAGMFLNNLGSEWQRYAVEASELTREPLEKSGIKIFRDLSTVVKSESGTFQVVVLFQVLEHIAEFRSVLTQCRQLLCEGGKLVITVPNGEAMIRQEKLTGCPDMPPNHVNKWTPDSLSLVLKDVGFKANPAIFEPPSWQNLATSLYLRVIADATDSRSIAAQVYRISNKRLRSPLLRLLGLPALIRLLPYVKQLTQGGAFAIVSVAQ</sequence>
<dbReference type="EMBL" id="AP018248">
    <property type="protein sequence ID" value="BAZ01860.1"/>
    <property type="molecule type" value="Genomic_DNA"/>
</dbReference>
<evidence type="ECO:0000313" key="2">
    <source>
        <dbReference type="Proteomes" id="UP000218785"/>
    </source>
</evidence>
<dbReference type="AlphaFoldDB" id="A0A1Z4N820"/>
<dbReference type="Pfam" id="PF13489">
    <property type="entry name" value="Methyltransf_23"/>
    <property type="match status" value="1"/>
</dbReference>
<protein>
    <recommendedName>
        <fullName evidence="3">Type 12 methyltransferase</fullName>
    </recommendedName>
</protein>
<proteinExistence type="predicted"/>
<dbReference type="PANTHER" id="PTHR43861:SF6">
    <property type="entry name" value="METHYLTRANSFERASE TYPE 11"/>
    <property type="match status" value="1"/>
</dbReference>
<dbReference type="Gene3D" id="3.40.50.150">
    <property type="entry name" value="Vaccinia Virus protein VP39"/>
    <property type="match status" value="1"/>
</dbReference>
<keyword evidence="2" id="KW-1185">Reference proteome</keyword>